<accession>D8R9G8</accession>
<dbReference type="FunFam" id="3.30.730.10:FF:000001">
    <property type="entry name" value="Ethylene-responsive transcription factor 2"/>
    <property type="match status" value="1"/>
</dbReference>
<dbReference type="Gramene" id="EFJ17283">
    <property type="protein sequence ID" value="EFJ17283"/>
    <property type="gene ID" value="SELMODRAFT_38498"/>
</dbReference>
<evidence type="ECO:0000256" key="5">
    <source>
        <dbReference type="ARBA" id="ARBA00023159"/>
    </source>
</evidence>
<feature type="non-terminal residue" evidence="11">
    <location>
        <position position="75"/>
    </location>
</feature>
<organism evidence="12">
    <name type="scientific">Selaginella moellendorffii</name>
    <name type="common">Spikemoss</name>
    <dbReference type="NCBI Taxonomy" id="88036"/>
    <lineage>
        <taxon>Eukaryota</taxon>
        <taxon>Viridiplantae</taxon>
        <taxon>Streptophyta</taxon>
        <taxon>Embryophyta</taxon>
        <taxon>Tracheophyta</taxon>
        <taxon>Lycopodiopsida</taxon>
        <taxon>Selaginellales</taxon>
        <taxon>Selaginellaceae</taxon>
        <taxon>Selaginella</taxon>
    </lineage>
</organism>
<dbReference type="SUPFAM" id="SSF54171">
    <property type="entry name" value="DNA-binding domain"/>
    <property type="match status" value="1"/>
</dbReference>
<comment type="subcellular location">
    <subcellularLocation>
        <location evidence="1">Nucleus</location>
    </subcellularLocation>
</comment>
<dbReference type="EMBL" id="GL377615">
    <property type="protein sequence ID" value="EFJ17283.1"/>
    <property type="molecule type" value="Genomic_DNA"/>
</dbReference>
<evidence type="ECO:0000259" key="9">
    <source>
        <dbReference type="PROSITE" id="PS51032"/>
    </source>
</evidence>
<dbReference type="CDD" id="cd00018">
    <property type="entry name" value="AP2"/>
    <property type="match status" value="1"/>
</dbReference>
<feature type="non-terminal residue" evidence="11">
    <location>
        <position position="1"/>
    </location>
</feature>
<dbReference type="EMBL" id="GL377574">
    <property type="protein sequence ID" value="EFJ30890.1"/>
    <property type="molecule type" value="Genomic_DNA"/>
</dbReference>
<dbReference type="Gramene" id="EFJ30890">
    <property type="protein sequence ID" value="EFJ30890"/>
    <property type="gene ID" value="SELMODRAFT_38500"/>
</dbReference>
<dbReference type="Pfam" id="PF00847">
    <property type="entry name" value="AP2"/>
    <property type="match status" value="1"/>
</dbReference>
<dbReference type="PANTHER" id="PTHR31241:SF62">
    <property type="entry name" value="DEHYDRATION-RESPONSIVE ELEMENT-BINDING PROTEIN 2D"/>
    <property type="match status" value="1"/>
</dbReference>
<evidence type="ECO:0000313" key="12">
    <source>
        <dbReference type="Proteomes" id="UP000001514"/>
    </source>
</evidence>
<dbReference type="InParanoid" id="D8R9G8"/>
<evidence type="ECO:0000256" key="7">
    <source>
        <dbReference type="ARBA" id="ARBA00023242"/>
    </source>
</evidence>
<evidence type="ECO:0000256" key="6">
    <source>
        <dbReference type="ARBA" id="ARBA00023163"/>
    </source>
</evidence>
<gene>
    <name evidence="10" type="ORF">SELMODRAFT_38498</name>
    <name evidence="11" type="ORF">SELMODRAFT_38500</name>
</gene>
<dbReference type="HOGENOM" id="CLU_159623_1_0_1"/>
<evidence type="ECO:0000256" key="8">
    <source>
        <dbReference type="ARBA" id="ARBA00024343"/>
    </source>
</evidence>
<dbReference type="SMART" id="SM00380">
    <property type="entry name" value="AP2"/>
    <property type="match status" value="1"/>
</dbReference>
<name>D8R9G8_SELML</name>
<evidence type="ECO:0000313" key="10">
    <source>
        <dbReference type="EMBL" id="EFJ17283.1"/>
    </source>
</evidence>
<protein>
    <recommendedName>
        <fullName evidence="9">AP2/ERF domain-containing protein</fullName>
    </recommendedName>
</protein>
<dbReference type="GO" id="GO:0003677">
    <property type="term" value="F:DNA binding"/>
    <property type="evidence" value="ECO:0007669"/>
    <property type="project" value="UniProtKB-KW"/>
</dbReference>
<dbReference type="InterPro" id="IPR036955">
    <property type="entry name" value="AP2/ERF_dom_sf"/>
</dbReference>
<evidence type="ECO:0000313" key="11">
    <source>
        <dbReference type="EMBL" id="EFJ30890.1"/>
    </source>
</evidence>
<dbReference type="KEGG" id="smo:SELMODRAFT_38500"/>
<keyword evidence="2" id="KW-0805">Transcription regulation</keyword>
<dbReference type="AlphaFoldDB" id="D8R9G8"/>
<evidence type="ECO:0000256" key="2">
    <source>
        <dbReference type="ARBA" id="ARBA00023015"/>
    </source>
</evidence>
<dbReference type="OMA" id="RAAKIHY"/>
<dbReference type="InterPro" id="IPR001471">
    <property type="entry name" value="AP2/ERF_dom"/>
</dbReference>
<keyword evidence="7" id="KW-0539">Nucleus</keyword>
<proteinExistence type="inferred from homology"/>
<dbReference type="eggNOG" id="ENOG502QTBU">
    <property type="taxonomic scope" value="Eukaryota"/>
</dbReference>
<dbReference type="Gene3D" id="3.30.730.10">
    <property type="entry name" value="AP2/ERF domain"/>
    <property type="match status" value="1"/>
</dbReference>
<dbReference type="GO" id="GO:0005634">
    <property type="term" value="C:nucleus"/>
    <property type="evidence" value="ECO:0007669"/>
    <property type="project" value="UniProtKB-SubCell"/>
</dbReference>
<keyword evidence="4" id="KW-0238">DNA-binding</keyword>
<dbReference type="PANTHER" id="PTHR31241">
    <property type="entry name" value="DEHYDRATION-RESPONSIVE ELEMENT-BINDING PROTEIN 2C"/>
    <property type="match status" value="1"/>
</dbReference>
<dbReference type="GO" id="GO:0003700">
    <property type="term" value="F:DNA-binding transcription factor activity"/>
    <property type="evidence" value="ECO:0007669"/>
    <property type="project" value="InterPro"/>
</dbReference>
<dbReference type="STRING" id="88036.D8R9G8"/>
<keyword evidence="12" id="KW-1185">Reference proteome</keyword>
<keyword evidence="5" id="KW-0010">Activator</keyword>
<sequence>SKKGCMKGKGGPQNSQCQYRGVRQRTWGKWVAEIREPNRGARIWLGTFTTAEDAAAAYDRAAKIHYGPSAQLNFP</sequence>
<reference evidence="11 12" key="1">
    <citation type="journal article" date="2011" name="Science">
        <title>The Selaginella genome identifies genetic changes associated with the evolution of vascular plants.</title>
        <authorList>
            <person name="Banks J.A."/>
            <person name="Nishiyama T."/>
            <person name="Hasebe M."/>
            <person name="Bowman J.L."/>
            <person name="Gribskov M."/>
            <person name="dePamphilis C."/>
            <person name="Albert V.A."/>
            <person name="Aono N."/>
            <person name="Aoyama T."/>
            <person name="Ambrose B.A."/>
            <person name="Ashton N.W."/>
            <person name="Axtell M.J."/>
            <person name="Barker E."/>
            <person name="Barker M.S."/>
            <person name="Bennetzen J.L."/>
            <person name="Bonawitz N.D."/>
            <person name="Chapple C."/>
            <person name="Cheng C."/>
            <person name="Correa L.G."/>
            <person name="Dacre M."/>
            <person name="DeBarry J."/>
            <person name="Dreyer I."/>
            <person name="Elias M."/>
            <person name="Engstrom E.M."/>
            <person name="Estelle M."/>
            <person name="Feng L."/>
            <person name="Finet C."/>
            <person name="Floyd S.K."/>
            <person name="Frommer W.B."/>
            <person name="Fujita T."/>
            <person name="Gramzow L."/>
            <person name="Gutensohn M."/>
            <person name="Harholt J."/>
            <person name="Hattori M."/>
            <person name="Heyl A."/>
            <person name="Hirai T."/>
            <person name="Hiwatashi Y."/>
            <person name="Ishikawa M."/>
            <person name="Iwata M."/>
            <person name="Karol K.G."/>
            <person name="Koehler B."/>
            <person name="Kolukisaoglu U."/>
            <person name="Kubo M."/>
            <person name="Kurata T."/>
            <person name="Lalonde S."/>
            <person name="Li K."/>
            <person name="Li Y."/>
            <person name="Litt A."/>
            <person name="Lyons E."/>
            <person name="Manning G."/>
            <person name="Maruyama T."/>
            <person name="Michael T.P."/>
            <person name="Mikami K."/>
            <person name="Miyazaki S."/>
            <person name="Morinaga S."/>
            <person name="Murata T."/>
            <person name="Mueller-Roeber B."/>
            <person name="Nelson D.R."/>
            <person name="Obara M."/>
            <person name="Oguri Y."/>
            <person name="Olmstead R.G."/>
            <person name="Onodera N."/>
            <person name="Petersen B.L."/>
            <person name="Pils B."/>
            <person name="Prigge M."/>
            <person name="Rensing S.A."/>
            <person name="Riano-Pachon D.M."/>
            <person name="Roberts A.W."/>
            <person name="Sato Y."/>
            <person name="Scheller H.V."/>
            <person name="Schulz B."/>
            <person name="Schulz C."/>
            <person name="Shakirov E.V."/>
            <person name="Shibagaki N."/>
            <person name="Shinohara N."/>
            <person name="Shippen D.E."/>
            <person name="Soerensen I."/>
            <person name="Sotooka R."/>
            <person name="Sugimoto N."/>
            <person name="Sugita M."/>
            <person name="Sumikawa N."/>
            <person name="Tanurdzic M."/>
            <person name="Theissen G."/>
            <person name="Ulvskov P."/>
            <person name="Wakazuki S."/>
            <person name="Weng J.K."/>
            <person name="Willats W.W."/>
            <person name="Wipf D."/>
            <person name="Wolf P.G."/>
            <person name="Yang L."/>
            <person name="Zimmer A.D."/>
            <person name="Zhu Q."/>
            <person name="Mitros T."/>
            <person name="Hellsten U."/>
            <person name="Loque D."/>
            <person name="Otillar R."/>
            <person name="Salamov A."/>
            <person name="Schmutz J."/>
            <person name="Shapiro H."/>
            <person name="Lindquist E."/>
            <person name="Lucas S."/>
            <person name="Rokhsar D."/>
            <person name="Grigoriev I.V."/>
        </authorList>
    </citation>
    <scope>NUCLEOTIDE SEQUENCE [LARGE SCALE GENOMIC DNA]</scope>
</reference>
<dbReference type="InterPro" id="IPR016177">
    <property type="entry name" value="DNA-bd_dom_sf"/>
</dbReference>
<evidence type="ECO:0000256" key="3">
    <source>
        <dbReference type="ARBA" id="ARBA00023016"/>
    </source>
</evidence>
<keyword evidence="6" id="KW-0804">Transcription</keyword>
<keyword evidence="3" id="KW-0346">Stress response</keyword>
<feature type="domain" description="AP2/ERF" evidence="9">
    <location>
        <begin position="18"/>
        <end position="75"/>
    </location>
</feature>
<comment type="similarity">
    <text evidence="8">Belongs to the AP2/ERF transcription factor family. ERF subfamily.</text>
</comment>
<dbReference type="PRINTS" id="PR00367">
    <property type="entry name" value="ETHRSPELEMNT"/>
</dbReference>
<dbReference type="PROSITE" id="PS51032">
    <property type="entry name" value="AP2_ERF"/>
    <property type="match status" value="1"/>
</dbReference>
<dbReference type="KEGG" id="smo:SELMODRAFT_38498"/>
<evidence type="ECO:0000256" key="4">
    <source>
        <dbReference type="ARBA" id="ARBA00023125"/>
    </source>
</evidence>
<dbReference type="Proteomes" id="UP000001514">
    <property type="component" value="Unassembled WGS sequence"/>
</dbReference>
<evidence type="ECO:0000256" key="1">
    <source>
        <dbReference type="ARBA" id="ARBA00004123"/>
    </source>
</evidence>